<feature type="compositionally biased region" description="Low complexity" evidence="1">
    <location>
        <begin position="197"/>
        <end position="221"/>
    </location>
</feature>
<evidence type="ECO:0000313" key="4">
    <source>
        <dbReference type="Proteomes" id="UP000283993"/>
    </source>
</evidence>
<comment type="caution">
    <text evidence="3">The sequence shown here is derived from an EMBL/GenBank/DDBJ whole genome shotgun (WGS) entry which is preliminary data.</text>
</comment>
<evidence type="ECO:0000256" key="1">
    <source>
        <dbReference type="SAM" id="MobiDB-lite"/>
    </source>
</evidence>
<dbReference type="InterPro" id="IPR018649">
    <property type="entry name" value="SHOCT"/>
</dbReference>
<keyword evidence="4" id="KW-1185">Reference proteome</keyword>
<organism evidence="3 4">
    <name type="scientific">Salinisphaera orenii MK-B5</name>
    <dbReference type="NCBI Taxonomy" id="856730"/>
    <lineage>
        <taxon>Bacteria</taxon>
        <taxon>Pseudomonadati</taxon>
        <taxon>Pseudomonadota</taxon>
        <taxon>Gammaproteobacteria</taxon>
        <taxon>Salinisphaerales</taxon>
        <taxon>Salinisphaeraceae</taxon>
        <taxon>Salinisphaera</taxon>
    </lineage>
</organism>
<sequence>MTDPQTDSDTSTATLADRFGFSADAVRHLRHAVEQGGGDMAMFDHPEFAGPGQWMRGGLIMLTDANNHGLKSRVDALCNALSEQLRRDNVASANRHRRIDPDARAWDTGPRVRDHGWPAELGQPSATGTQNDLAYAYFDAARRLAIRENGQLAVYDTGEHRISGVAQSQQGAASRLVFTSQLGEVPLERLTRVDGVSDGAPAEAPAAAEPPSQAASAPSDSAGILDAIERLGELHRRGLLTDGEFASKKQELLARL</sequence>
<feature type="region of interest" description="Disordered" evidence="1">
    <location>
        <begin position="196"/>
        <end position="221"/>
    </location>
</feature>
<dbReference type="RefSeq" id="WP_123632349.1">
    <property type="nucleotide sequence ID" value="NZ_AYKH01000044.1"/>
</dbReference>
<dbReference type="Proteomes" id="UP000283993">
    <property type="component" value="Unassembled WGS sequence"/>
</dbReference>
<evidence type="ECO:0000313" key="3">
    <source>
        <dbReference type="EMBL" id="ROO23981.1"/>
    </source>
</evidence>
<feature type="domain" description="SHOCT" evidence="2">
    <location>
        <begin position="226"/>
        <end position="253"/>
    </location>
</feature>
<evidence type="ECO:0000259" key="2">
    <source>
        <dbReference type="Pfam" id="PF09851"/>
    </source>
</evidence>
<accession>A0A423PEA9</accession>
<gene>
    <name evidence="3" type="ORF">SAOR_16235</name>
</gene>
<dbReference type="AlphaFoldDB" id="A0A423PEA9"/>
<proteinExistence type="predicted"/>
<dbReference type="Pfam" id="PF09851">
    <property type="entry name" value="SHOCT"/>
    <property type="match status" value="1"/>
</dbReference>
<dbReference type="EMBL" id="AYKH01000044">
    <property type="protein sequence ID" value="ROO23981.1"/>
    <property type="molecule type" value="Genomic_DNA"/>
</dbReference>
<reference evidence="3 4" key="1">
    <citation type="submission" date="2013-10" db="EMBL/GenBank/DDBJ databases">
        <title>Salinisphaera orenii MK-B5 Genome Sequencing.</title>
        <authorList>
            <person name="Lai Q."/>
            <person name="Li C."/>
            <person name="Shao Z."/>
        </authorList>
    </citation>
    <scope>NUCLEOTIDE SEQUENCE [LARGE SCALE GENOMIC DNA]</scope>
    <source>
        <strain evidence="3 4">MK-B5</strain>
    </source>
</reference>
<protein>
    <recommendedName>
        <fullName evidence="2">SHOCT domain-containing protein</fullName>
    </recommendedName>
</protein>
<name>A0A423PEA9_9GAMM</name>